<feature type="transmembrane region" description="Helical" evidence="5">
    <location>
        <begin position="400"/>
        <end position="422"/>
    </location>
</feature>
<evidence type="ECO:0000256" key="1">
    <source>
        <dbReference type="ARBA" id="ARBA00004141"/>
    </source>
</evidence>
<evidence type="ECO:0000313" key="6">
    <source>
        <dbReference type="EMBL" id="KAF2136952.1"/>
    </source>
</evidence>
<dbReference type="OrthoDB" id="5215911at2759"/>
<dbReference type="PANTHER" id="PTHR23502">
    <property type="entry name" value="MAJOR FACILITATOR SUPERFAMILY"/>
    <property type="match status" value="1"/>
</dbReference>
<dbReference type="AlphaFoldDB" id="A0A6A6AYE5"/>
<dbReference type="SUPFAM" id="SSF103473">
    <property type="entry name" value="MFS general substrate transporter"/>
    <property type="match status" value="1"/>
</dbReference>
<dbReference type="Pfam" id="PF07690">
    <property type="entry name" value="MFS_1"/>
    <property type="match status" value="1"/>
</dbReference>
<feature type="transmembrane region" description="Helical" evidence="5">
    <location>
        <begin position="102"/>
        <end position="123"/>
    </location>
</feature>
<accession>A0A6A6AYE5</accession>
<dbReference type="GeneID" id="54302555"/>
<evidence type="ECO:0000313" key="7">
    <source>
        <dbReference type="Proteomes" id="UP000799438"/>
    </source>
</evidence>
<evidence type="ECO:0008006" key="8">
    <source>
        <dbReference type="Google" id="ProtNLM"/>
    </source>
</evidence>
<proteinExistence type="predicted"/>
<dbReference type="EMBL" id="ML995509">
    <property type="protein sequence ID" value="KAF2136952.1"/>
    <property type="molecule type" value="Genomic_DNA"/>
</dbReference>
<keyword evidence="3 5" id="KW-1133">Transmembrane helix</keyword>
<dbReference type="GO" id="GO:0005886">
    <property type="term" value="C:plasma membrane"/>
    <property type="evidence" value="ECO:0007669"/>
    <property type="project" value="TreeGrafter"/>
</dbReference>
<dbReference type="GO" id="GO:0022857">
    <property type="term" value="F:transmembrane transporter activity"/>
    <property type="evidence" value="ECO:0007669"/>
    <property type="project" value="InterPro"/>
</dbReference>
<dbReference type="Gene3D" id="1.20.1250.20">
    <property type="entry name" value="MFS general substrate transporter like domains"/>
    <property type="match status" value="1"/>
</dbReference>
<evidence type="ECO:0000256" key="2">
    <source>
        <dbReference type="ARBA" id="ARBA00022692"/>
    </source>
</evidence>
<feature type="transmembrane region" description="Helical" evidence="5">
    <location>
        <begin position="535"/>
        <end position="558"/>
    </location>
</feature>
<dbReference type="InterPro" id="IPR011701">
    <property type="entry name" value="MFS"/>
</dbReference>
<keyword evidence="7" id="KW-1185">Reference proteome</keyword>
<feature type="transmembrane region" description="Helical" evidence="5">
    <location>
        <begin position="75"/>
        <end position="95"/>
    </location>
</feature>
<feature type="transmembrane region" description="Helical" evidence="5">
    <location>
        <begin position="224"/>
        <end position="243"/>
    </location>
</feature>
<evidence type="ECO:0000256" key="4">
    <source>
        <dbReference type="ARBA" id="ARBA00023136"/>
    </source>
</evidence>
<reference evidence="6" key="1">
    <citation type="journal article" date="2020" name="Stud. Mycol.">
        <title>101 Dothideomycetes genomes: a test case for predicting lifestyles and emergence of pathogens.</title>
        <authorList>
            <person name="Haridas S."/>
            <person name="Albert R."/>
            <person name="Binder M."/>
            <person name="Bloem J."/>
            <person name="Labutti K."/>
            <person name="Salamov A."/>
            <person name="Andreopoulos B."/>
            <person name="Baker S."/>
            <person name="Barry K."/>
            <person name="Bills G."/>
            <person name="Bluhm B."/>
            <person name="Cannon C."/>
            <person name="Castanera R."/>
            <person name="Culley D."/>
            <person name="Daum C."/>
            <person name="Ezra D."/>
            <person name="Gonzalez J."/>
            <person name="Henrissat B."/>
            <person name="Kuo A."/>
            <person name="Liang C."/>
            <person name="Lipzen A."/>
            <person name="Lutzoni F."/>
            <person name="Magnuson J."/>
            <person name="Mondo S."/>
            <person name="Nolan M."/>
            <person name="Ohm R."/>
            <person name="Pangilinan J."/>
            <person name="Park H.-J."/>
            <person name="Ramirez L."/>
            <person name="Alfaro M."/>
            <person name="Sun H."/>
            <person name="Tritt A."/>
            <person name="Yoshinaga Y."/>
            <person name="Zwiers L.-H."/>
            <person name="Turgeon B."/>
            <person name="Goodwin S."/>
            <person name="Spatafora J."/>
            <person name="Crous P."/>
            <person name="Grigoriev I."/>
        </authorList>
    </citation>
    <scope>NUCLEOTIDE SEQUENCE</scope>
    <source>
        <strain evidence="6">CBS 121167</strain>
    </source>
</reference>
<feature type="transmembrane region" description="Helical" evidence="5">
    <location>
        <begin position="503"/>
        <end position="523"/>
    </location>
</feature>
<comment type="subcellular location">
    <subcellularLocation>
        <location evidence="1">Membrane</location>
        <topology evidence="1">Multi-pass membrane protein</topology>
    </subcellularLocation>
</comment>
<feature type="transmembrane region" description="Helical" evidence="5">
    <location>
        <begin position="195"/>
        <end position="212"/>
    </location>
</feature>
<gene>
    <name evidence="6" type="ORF">K452DRAFT_329464</name>
</gene>
<dbReference type="PANTHER" id="PTHR23502:SF149">
    <property type="entry name" value="TRANSPORTER, PUTATIVE-RELATED"/>
    <property type="match status" value="1"/>
</dbReference>
<evidence type="ECO:0000256" key="3">
    <source>
        <dbReference type="ARBA" id="ARBA00022989"/>
    </source>
</evidence>
<sequence length="575" mass="63667">MEMNSTDKELHQIEAELHTEILPGTEVMEDVGSHHFVKSGDSSHRVLVPQPSDNPHDPLNWSFKWKFAAISTSTYISFCQGFGPLALAPMFGFYIKDFHCSLADAIQFTGVCILVLGFSNFIWVPISTSFGRRPVYIFSNAICFGSCIWRAKAQTYGSFMGACVLNGIGAGPAETIQPAVIADIFFLHARGKWNTLYWVAYMGSLMVGPIISGSMSERVGWRNFWWLNVAMTGLAFLMAVFLFPETKYHRAHPDEVAPVAVAQRSPAPLAHDDDEKRGELRVENLAGSIDSTALALANTATHTTHAGGGADLETQPTAQRDPYLGRGYPSKAQWRLFTPNAHPWASILLDLWVPWKLFAFPIVQFASFVVSWSCSSFLTINLTQVQAFAAPPYSFSAQSIGFMNFAILVGAFIGLATAGPLSDWVSDRATRRNRGVREPEMRLVAMVPYVLVMILGNVCVAVGYQDHWTWAAIVVVGFTCAGIQVAALPAIVSTYAVDSYKPVAGSLFVSITVNKNVWGYGFSRFITEWSEKDGFIPPIMTNCALITLWCLFGILFYYKGKTFRRWTKDSSVHRM</sequence>
<organism evidence="6 7">
    <name type="scientific">Aplosporella prunicola CBS 121167</name>
    <dbReference type="NCBI Taxonomy" id="1176127"/>
    <lineage>
        <taxon>Eukaryota</taxon>
        <taxon>Fungi</taxon>
        <taxon>Dikarya</taxon>
        <taxon>Ascomycota</taxon>
        <taxon>Pezizomycotina</taxon>
        <taxon>Dothideomycetes</taxon>
        <taxon>Dothideomycetes incertae sedis</taxon>
        <taxon>Botryosphaeriales</taxon>
        <taxon>Aplosporellaceae</taxon>
        <taxon>Aplosporella</taxon>
    </lineage>
</organism>
<dbReference type="Proteomes" id="UP000799438">
    <property type="component" value="Unassembled WGS sequence"/>
</dbReference>
<feature type="transmembrane region" description="Helical" evidence="5">
    <location>
        <begin position="470"/>
        <end position="491"/>
    </location>
</feature>
<feature type="transmembrane region" description="Helical" evidence="5">
    <location>
        <begin position="357"/>
        <end position="380"/>
    </location>
</feature>
<keyword evidence="4 5" id="KW-0472">Membrane</keyword>
<evidence type="ECO:0000256" key="5">
    <source>
        <dbReference type="SAM" id="Phobius"/>
    </source>
</evidence>
<keyword evidence="2 5" id="KW-0812">Transmembrane</keyword>
<name>A0A6A6AYE5_9PEZI</name>
<feature type="transmembrane region" description="Helical" evidence="5">
    <location>
        <begin position="443"/>
        <end position="464"/>
    </location>
</feature>
<dbReference type="InterPro" id="IPR036259">
    <property type="entry name" value="MFS_trans_sf"/>
</dbReference>
<protein>
    <recommendedName>
        <fullName evidence="8">Major facilitator superfamily (MFS) profile domain-containing protein</fullName>
    </recommendedName>
</protein>
<dbReference type="RefSeq" id="XP_033392670.1">
    <property type="nucleotide sequence ID" value="XM_033545060.1"/>
</dbReference>